<dbReference type="InterPro" id="IPR010732">
    <property type="entry name" value="T6SS_TssG-like"/>
</dbReference>
<dbReference type="NCBIfam" id="TIGR03347">
    <property type="entry name" value="VI_chp_1"/>
    <property type="match status" value="1"/>
</dbReference>
<evidence type="ECO:0000313" key="2">
    <source>
        <dbReference type="Proteomes" id="UP001387215"/>
    </source>
</evidence>
<gene>
    <name evidence="1" type="primary">tssG</name>
    <name evidence="1" type="ORF">V2J18_10795</name>
</gene>
<keyword evidence="2" id="KW-1185">Reference proteome</keyword>
<dbReference type="EMBL" id="JBANDL010000002">
    <property type="protein sequence ID" value="MEI2455162.1"/>
    <property type="molecule type" value="Genomic_DNA"/>
</dbReference>
<dbReference type="PANTHER" id="PTHR35564">
    <property type="match status" value="1"/>
</dbReference>
<proteinExistence type="predicted"/>
<sequence>MNAATEWAPLDPAPVIDRNAGACSADVWQRLAQAPHEYDLYHLLRWLDARMEHRTPLGRAARPAEEPLRLGQEPSLAFAPSTLAGVERGVGSVPRLSVFSFGLFGPNGPLPLHLTEYARDRARHHNDPTMSRFADLFHHRLLLLFYRAWADAQATTSLDRGLRGGARFGDYVASLIHLGQPGLRERDRVPDHAKLFMAGHLSRQTRNPEGLQQILATYFGLPVRIREWVETWVAVPPSRRTRLCGRGAGQPLGRGAVLGAAVLDVQSTFEIVIGPLSLSEYRRWHPDADSVREMLQWVRNYVGLEFAWRVRPVLARDQVPSARLDGGARLGWDAWLGERRSDRDAGDLTYSPEQRLTVDLAAAAASLDPS</sequence>
<accession>A0ABU8D2K3</accession>
<reference evidence="1 2" key="1">
    <citation type="submission" date="2024-02" db="EMBL/GenBank/DDBJ databases">
        <title>Lysobacter Genome Sequencing and Mining.</title>
        <authorList>
            <person name="Bierman J."/>
            <person name="Walker M.C."/>
        </authorList>
    </citation>
    <scope>NUCLEOTIDE SEQUENCE [LARGE SCALE GENOMIC DNA]</scope>
    <source>
        <strain evidence="1 2">PB6250</strain>
    </source>
</reference>
<dbReference type="Proteomes" id="UP001387215">
    <property type="component" value="Unassembled WGS sequence"/>
</dbReference>
<dbReference type="Pfam" id="PF06996">
    <property type="entry name" value="T6SS_TssG"/>
    <property type="match status" value="1"/>
</dbReference>
<protein>
    <submittedName>
        <fullName evidence="1">Type VI secretion system baseplate subunit TssG</fullName>
    </submittedName>
</protein>
<evidence type="ECO:0000313" key="1">
    <source>
        <dbReference type="EMBL" id="MEI2455162.1"/>
    </source>
</evidence>
<dbReference type="PANTHER" id="PTHR35564:SF4">
    <property type="entry name" value="CYTOPLASMIC PROTEIN"/>
    <property type="match status" value="1"/>
</dbReference>
<name>A0ABU8D2K3_9GAMM</name>
<comment type="caution">
    <text evidence="1">The sequence shown here is derived from an EMBL/GenBank/DDBJ whole genome shotgun (WGS) entry which is preliminary data.</text>
</comment>
<organism evidence="1 2">
    <name type="scientific">Lysobacter firmicutimachus</name>
    <dbReference type="NCBI Taxonomy" id="1792846"/>
    <lineage>
        <taxon>Bacteria</taxon>
        <taxon>Pseudomonadati</taxon>
        <taxon>Pseudomonadota</taxon>
        <taxon>Gammaproteobacteria</taxon>
        <taxon>Lysobacterales</taxon>
        <taxon>Lysobacteraceae</taxon>
        <taxon>Lysobacter</taxon>
    </lineage>
</organism>
<dbReference type="RefSeq" id="WP_336131777.1">
    <property type="nucleotide sequence ID" value="NZ_JBANDL010000002.1"/>
</dbReference>